<dbReference type="GO" id="GO:0006954">
    <property type="term" value="P:inflammatory response"/>
    <property type="evidence" value="ECO:0007669"/>
    <property type="project" value="UniProtKB-KW"/>
</dbReference>
<dbReference type="PANTHER" id="PTHR46985">
    <property type="entry name" value="NACHT, LRR AND PYD DOMAINS-CONTAINING PROTEIN 1"/>
    <property type="match status" value="1"/>
</dbReference>
<evidence type="ECO:0000256" key="6">
    <source>
        <dbReference type="ARBA" id="ARBA00023233"/>
    </source>
</evidence>
<evidence type="ECO:0000256" key="3">
    <source>
        <dbReference type="ARBA" id="ARBA00022588"/>
    </source>
</evidence>
<evidence type="ECO:0000313" key="9">
    <source>
        <dbReference type="Ensembl" id="ENSSORP00005023138.1"/>
    </source>
</evidence>
<dbReference type="SUPFAM" id="SSF47986">
    <property type="entry name" value="DEATH domain"/>
    <property type="match status" value="2"/>
</dbReference>
<organism evidence="9 10">
    <name type="scientific">Sphaeramia orbicularis</name>
    <name type="common">orbiculate cardinalfish</name>
    <dbReference type="NCBI Taxonomy" id="375764"/>
    <lineage>
        <taxon>Eukaryota</taxon>
        <taxon>Metazoa</taxon>
        <taxon>Chordata</taxon>
        <taxon>Craniata</taxon>
        <taxon>Vertebrata</taxon>
        <taxon>Euteleostomi</taxon>
        <taxon>Actinopterygii</taxon>
        <taxon>Neopterygii</taxon>
        <taxon>Teleostei</taxon>
        <taxon>Neoteleostei</taxon>
        <taxon>Acanthomorphata</taxon>
        <taxon>Gobiaria</taxon>
        <taxon>Kurtiformes</taxon>
        <taxon>Apogonoidei</taxon>
        <taxon>Apogonidae</taxon>
        <taxon>Apogoninae</taxon>
        <taxon>Sphaeramia</taxon>
    </lineage>
</organism>
<comment type="subcellular location">
    <subcellularLocation>
        <location evidence="1">Inflammasome</location>
    </subcellularLocation>
</comment>
<dbReference type="PANTHER" id="PTHR46985:SF2">
    <property type="entry name" value="APOPTOSIS-ASSOCIATED SPECK-LIKE PROTEIN CONTAINING A CARD"/>
    <property type="match status" value="1"/>
</dbReference>
<dbReference type="GO" id="GO:0045087">
    <property type="term" value="P:innate immune response"/>
    <property type="evidence" value="ECO:0007669"/>
    <property type="project" value="UniProtKB-KW"/>
</dbReference>
<evidence type="ECO:0000259" key="8">
    <source>
        <dbReference type="PROSITE" id="PS50824"/>
    </source>
</evidence>
<reference evidence="9" key="2">
    <citation type="submission" date="2025-08" db="UniProtKB">
        <authorList>
            <consortium name="Ensembl"/>
        </authorList>
    </citation>
    <scope>IDENTIFICATION</scope>
</reference>
<keyword evidence="6" id="KW-1271">Inflammasome</keyword>
<dbReference type="Pfam" id="PF00619">
    <property type="entry name" value="CARD"/>
    <property type="match status" value="1"/>
</dbReference>
<keyword evidence="2" id="KW-0963">Cytoplasm</keyword>
<dbReference type="GO" id="GO:0061702">
    <property type="term" value="C:canonical inflammasome complex"/>
    <property type="evidence" value="ECO:0007669"/>
    <property type="project" value="UniProtKB-SubCell"/>
</dbReference>
<dbReference type="PROSITE" id="PS50209">
    <property type="entry name" value="CARD"/>
    <property type="match status" value="1"/>
</dbReference>
<evidence type="ECO:0000313" key="10">
    <source>
        <dbReference type="Proteomes" id="UP000472271"/>
    </source>
</evidence>
<feature type="domain" description="CARD" evidence="7">
    <location>
        <begin position="103"/>
        <end position="185"/>
    </location>
</feature>
<dbReference type="GeneID" id="115436394"/>
<dbReference type="FunCoup" id="A0A673A3C7">
    <property type="interactions" value="1190"/>
</dbReference>
<proteinExistence type="predicted"/>
<evidence type="ECO:0000259" key="7">
    <source>
        <dbReference type="PROSITE" id="PS50209"/>
    </source>
</evidence>
<dbReference type="PROSITE" id="PS50824">
    <property type="entry name" value="DAPIN"/>
    <property type="match status" value="1"/>
</dbReference>
<dbReference type="Proteomes" id="UP000472271">
    <property type="component" value="Chromosome 16"/>
</dbReference>
<dbReference type="Gene3D" id="1.10.533.10">
    <property type="entry name" value="Death Domain, Fas"/>
    <property type="match status" value="2"/>
</dbReference>
<evidence type="ECO:0000256" key="2">
    <source>
        <dbReference type="ARBA" id="ARBA00022490"/>
    </source>
</evidence>
<dbReference type="InterPro" id="IPR033516">
    <property type="entry name" value="CARD8/ASC/NALP1_CARD"/>
</dbReference>
<evidence type="ECO:0000256" key="4">
    <source>
        <dbReference type="ARBA" id="ARBA00022859"/>
    </source>
</evidence>
<keyword evidence="4" id="KW-0391">Immunity</keyword>
<dbReference type="InParanoid" id="A0A673A3C7"/>
<protein>
    <submittedName>
        <fullName evidence="9">Apoptosis-associated speck-like protein containing a CARD</fullName>
    </submittedName>
</protein>
<keyword evidence="5" id="KW-0395">Inflammatory response</keyword>
<keyword evidence="10" id="KW-1185">Reference proteome</keyword>
<reference evidence="9" key="1">
    <citation type="submission" date="2019-06" db="EMBL/GenBank/DDBJ databases">
        <authorList>
            <consortium name="Wellcome Sanger Institute Data Sharing"/>
        </authorList>
    </citation>
    <scope>NUCLEOTIDE SEQUENCE [LARGE SCALE GENOMIC DNA]</scope>
</reference>
<dbReference type="InterPro" id="IPR011029">
    <property type="entry name" value="DEATH-like_dom_sf"/>
</dbReference>
<evidence type="ECO:0000256" key="5">
    <source>
        <dbReference type="ARBA" id="ARBA00023198"/>
    </source>
</evidence>
<keyword evidence="3" id="KW-0399">Innate immunity</keyword>
<dbReference type="FunFam" id="1.10.533.10:FF:000013">
    <property type="entry name" value="Apoptosis-associated speck-like protein containing a CARD"/>
    <property type="match status" value="1"/>
</dbReference>
<dbReference type="GO" id="GO:0042981">
    <property type="term" value="P:regulation of apoptotic process"/>
    <property type="evidence" value="ECO:0007669"/>
    <property type="project" value="InterPro"/>
</dbReference>
<dbReference type="InterPro" id="IPR004020">
    <property type="entry name" value="DAPIN"/>
</dbReference>
<dbReference type="AlphaFoldDB" id="A0A673A3C7"/>
<name>A0A673A3C7_9TELE</name>
<feature type="domain" description="Pyrin" evidence="8">
    <location>
        <begin position="1"/>
        <end position="94"/>
    </location>
</feature>
<accession>A0A673A3C7</accession>
<dbReference type="CDD" id="cd08330">
    <property type="entry name" value="CARD_ASC_NALP1"/>
    <property type="match status" value="1"/>
</dbReference>
<dbReference type="Pfam" id="PF02758">
    <property type="entry name" value="PYRIN"/>
    <property type="match status" value="1"/>
</dbReference>
<dbReference type="InterPro" id="IPR051249">
    <property type="entry name" value="NLRP_Inflammasome"/>
</dbReference>
<sequence>MAPDTIRMAILDCLENLEKEDKDKFLYQLIHRGGDPKVRRNKVEGKSLLQITDTLVNTFTEPVAYEVTVELLNKIGCSDDAKELAQVVKSLTSSTPSSSGGLHFIDKHRVALINRVTNLDAILDELLGQFIDSAGYSKVRAKPTNEEKMREILDVAMKGGTKCKDILYEILERHEKYLLEELNNA</sequence>
<dbReference type="SMART" id="SM01289">
    <property type="entry name" value="PYRIN"/>
    <property type="match status" value="1"/>
</dbReference>
<reference evidence="9" key="3">
    <citation type="submission" date="2025-09" db="UniProtKB">
        <authorList>
            <consortium name="Ensembl"/>
        </authorList>
    </citation>
    <scope>IDENTIFICATION</scope>
</reference>
<dbReference type="InterPro" id="IPR001315">
    <property type="entry name" value="CARD"/>
</dbReference>
<evidence type="ECO:0000256" key="1">
    <source>
        <dbReference type="ARBA" id="ARBA00004110"/>
    </source>
</evidence>
<gene>
    <name evidence="9" type="primary">LOC115436394</name>
</gene>
<dbReference type="RefSeq" id="XP_030015115.1">
    <property type="nucleotide sequence ID" value="XM_030159255.1"/>
</dbReference>
<dbReference type="Ensembl" id="ENSSORT00005023811.1">
    <property type="protein sequence ID" value="ENSSORP00005023138.1"/>
    <property type="gene ID" value="ENSSORG00005011211.1"/>
</dbReference>